<organism evidence="3 4">
    <name type="scientific">Actinomadura madurae</name>
    <dbReference type="NCBI Taxonomy" id="1993"/>
    <lineage>
        <taxon>Bacteria</taxon>
        <taxon>Bacillati</taxon>
        <taxon>Actinomycetota</taxon>
        <taxon>Actinomycetes</taxon>
        <taxon>Streptosporangiales</taxon>
        <taxon>Thermomonosporaceae</taxon>
        <taxon>Actinomadura</taxon>
    </lineage>
</organism>
<evidence type="ECO:0000259" key="2">
    <source>
        <dbReference type="PROSITE" id="PS51898"/>
    </source>
</evidence>
<dbReference type="EMBL" id="FOVH01000009">
    <property type="protein sequence ID" value="SFO73775.1"/>
    <property type="molecule type" value="Genomic_DNA"/>
</dbReference>
<sequence length="160" mass="18460">MENIDWGGQLIYVVSKGTRLRQPIPASPNAFRYLGLYLAADGLSTPGQPIWRTRRGEQRPMTYWAMRRVLQRANERLGTNWTLHDARHTAATRMAGDERLTLAEVQTILRHAHLDTTGHYLVARIEDMHDKLHEHYTRPRPQRSYPAGYDPDDIKVVFGS</sequence>
<proteinExistence type="predicted"/>
<keyword evidence="4" id="KW-1185">Reference proteome</keyword>
<reference evidence="3 4" key="1">
    <citation type="submission" date="2016-10" db="EMBL/GenBank/DDBJ databases">
        <authorList>
            <person name="de Groot N.N."/>
        </authorList>
    </citation>
    <scope>NUCLEOTIDE SEQUENCE [LARGE SCALE GENOMIC DNA]</scope>
    <source>
        <strain evidence="3 4">DSM 43067</strain>
    </source>
</reference>
<dbReference type="Gene3D" id="1.10.443.10">
    <property type="entry name" value="Intergrase catalytic core"/>
    <property type="match status" value="1"/>
</dbReference>
<dbReference type="RefSeq" id="WP_218163739.1">
    <property type="nucleotide sequence ID" value="NZ_FOVH01000009.1"/>
</dbReference>
<feature type="domain" description="Tyr recombinase" evidence="2">
    <location>
        <begin position="1"/>
        <end position="133"/>
    </location>
</feature>
<dbReference type="GO" id="GO:0003677">
    <property type="term" value="F:DNA binding"/>
    <property type="evidence" value="ECO:0007669"/>
    <property type="project" value="InterPro"/>
</dbReference>
<evidence type="ECO:0000313" key="3">
    <source>
        <dbReference type="EMBL" id="SFO73775.1"/>
    </source>
</evidence>
<dbReference type="PROSITE" id="PS51898">
    <property type="entry name" value="TYR_RECOMBINASE"/>
    <property type="match status" value="1"/>
</dbReference>
<dbReference type="Proteomes" id="UP000183413">
    <property type="component" value="Unassembled WGS sequence"/>
</dbReference>
<dbReference type="InterPro" id="IPR002104">
    <property type="entry name" value="Integrase_catalytic"/>
</dbReference>
<name>A0A1I5JM02_9ACTN</name>
<dbReference type="InterPro" id="IPR013762">
    <property type="entry name" value="Integrase-like_cat_sf"/>
</dbReference>
<dbReference type="CDD" id="cd00397">
    <property type="entry name" value="DNA_BRE_C"/>
    <property type="match status" value="1"/>
</dbReference>
<protein>
    <submittedName>
        <fullName evidence="3">Phage integrase family protein</fullName>
    </submittedName>
</protein>
<dbReference type="InParanoid" id="A0A1I5JM02"/>
<evidence type="ECO:0000313" key="4">
    <source>
        <dbReference type="Proteomes" id="UP000183413"/>
    </source>
</evidence>
<evidence type="ECO:0000256" key="1">
    <source>
        <dbReference type="ARBA" id="ARBA00023172"/>
    </source>
</evidence>
<accession>A0A1I5JM02</accession>
<dbReference type="STRING" id="1993.SAMN04489713_10957"/>
<dbReference type="GO" id="GO:0006310">
    <property type="term" value="P:DNA recombination"/>
    <property type="evidence" value="ECO:0007669"/>
    <property type="project" value="UniProtKB-KW"/>
</dbReference>
<dbReference type="InterPro" id="IPR011010">
    <property type="entry name" value="DNA_brk_join_enz"/>
</dbReference>
<dbReference type="Pfam" id="PF00589">
    <property type="entry name" value="Phage_integrase"/>
    <property type="match status" value="1"/>
</dbReference>
<dbReference type="SUPFAM" id="SSF56349">
    <property type="entry name" value="DNA breaking-rejoining enzymes"/>
    <property type="match status" value="1"/>
</dbReference>
<dbReference type="AlphaFoldDB" id="A0A1I5JM02"/>
<gene>
    <name evidence="3" type="ORF">SAMN04489713_10957</name>
</gene>
<dbReference type="GO" id="GO:0015074">
    <property type="term" value="P:DNA integration"/>
    <property type="evidence" value="ECO:0007669"/>
    <property type="project" value="InterPro"/>
</dbReference>
<keyword evidence="1" id="KW-0233">DNA recombination</keyword>